<proteinExistence type="predicted"/>
<feature type="domain" description="DinB-like" evidence="5">
    <location>
        <begin position="71"/>
        <end position="211"/>
    </location>
</feature>
<accession>A0ABW0EQN0</accession>
<evidence type="ECO:0000256" key="3">
    <source>
        <dbReference type="ARBA" id="ARBA00037882"/>
    </source>
</evidence>
<dbReference type="Pfam" id="PF12867">
    <property type="entry name" value="DinB_2"/>
    <property type="match status" value="1"/>
</dbReference>
<dbReference type="SUPFAM" id="SSF109854">
    <property type="entry name" value="DinB/YfiT-like putative metalloenzymes"/>
    <property type="match status" value="1"/>
</dbReference>
<keyword evidence="7" id="KW-1185">Reference proteome</keyword>
<dbReference type="EMBL" id="JBHSKF010000009">
    <property type="protein sequence ID" value="MFC5289091.1"/>
    <property type="molecule type" value="Genomic_DNA"/>
</dbReference>
<evidence type="ECO:0000313" key="6">
    <source>
        <dbReference type="EMBL" id="MFC5289091.1"/>
    </source>
</evidence>
<keyword evidence="1" id="KW-0560">Oxidoreductase</keyword>
<dbReference type="RefSeq" id="WP_378248934.1">
    <property type="nucleotide sequence ID" value="NZ_JBHSKF010000009.1"/>
</dbReference>
<dbReference type="InterPro" id="IPR024775">
    <property type="entry name" value="DinB-like"/>
</dbReference>
<dbReference type="InterPro" id="IPR029063">
    <property type="entry name" value="SAM-dependent_MTases_sf"/>
</dbReference>
<comment type="pathway">
    <text evidence="3">Amino-acid biosynthesis; ergothioneine biosynthesis.</text>
</comment>
<protein>
    <submittedName>
        <fullName evidence="6">5-histidylcysteine sulfoxide synthase</fullName>
    </submittedName>
</protein>
<evidence type="ECO:0000313" key="7">
    <source>
        <dbReference type="Proteomes" id="UP001596157"/>
    </source>
</evidence>
<dbReference type="SUPFAM" id="SSF56436">
    <property type="entry name" value="C-type lectin-like"/>
    <property type="match status" value="1"/>
</dbReference>
<dbReference type="Pfam" id="PF03781">
    <property type="entry name" value="FGE-sulfatase"/>
    <property type="match status" value="1"/>
</dbReference>
<reference evidence="7" key="1">
    <citation type="journal article" date="2019" name="Int. J. Syst. Evol. Microbiol.">
        <title>The Global Catalogue of Microorganisms (GCM) 10K type strain sequencing project: providing services to taxonomists for standard genome sequencing and annotation.</title>
        <authorList>
            <consortium name="The Broad Institute Genomics Platform"/>
            <consortium name="The Broad Institute Genome Sequencing Center for Infectious Disease"/>
            <person name="Wu L."/>
            <person name="Ma J."/>
        </authorList>
    </citation>
    <scope>NUCLEOTIDE SEQUENCE [LARGE SCALE GENOMIC DNA]</scope>
    <source>
        <strain evidence="7">CCUG 59778</strain>
    </source>
</reference>
<dbReference type="NCBIfam" id="TIGR04344">
    <property type="entry name" value="ovoA_Nterm"/>
    <property type="match status" value="1"/>
</dbReference>
<dbReference type="InterPro" id="IPR051043">
    <property type="entry name" value="Sulfatase_Mod_Factor_Kinase"/>
</dbReference>
<dbReference type="Gene3D" id="3.40.50.150">
    <property type="entry name" value="Vaccinia Virus protein VP39"/>
    <property type="match status" value="1"/>
</dbReference>
<evidence type="ECO:0000256" key="1">
    <source>
        <dbReference type="ARBA" id="ARBA00023002"/>
    </source>
</evidence>
<sequence length="773" mass="84627">MTATAEPELWERNATVHADERLIGPRDGAWWYTGANPDSGDCPGLGPDGRLTSLAMPDLSTCGRADVLAYFDNSWALTEALFAGLQGAEAFYRPPGHGLRHPMAFYYGHPAVLYVNKLRVAGLLGEPVNEYLEEVLETGVDEMSWDDMSKNEMLWPSVSDIKDYRATVYGQVRELIENTDFAQELGRPIGMRDPAWAIFLGFEHERIHLETSSVLIREMPLRLVSPPAAWPAPAPDRRTTATHKPAADSYPANGMVAVAARTVPLGKPVDFPSFGWDNEYGTSVREVEPFSASKFMVSNGEYHEFVADGGYRRPELWSAEGEKWRRFGNTKEPRWWVKNGPTGFHAYRLRTIFEEIDMPWDWPVCVNYHEAKAFCAWKGEKDGTAYALPTEAQFRVIRDLPDAPGVEDDPVLRYSGADFAAKGVNVNLAHGSEFPVDTATANGVGVHDSAGNVWAWSEDLLHPYDGFETHPYYEDFSIPCFDGRHHMILGGCYVSTGDQASVFARYHFRPHFLQQTGIRLISSTSTASSAGTSAPARVTVSETVSAAATDAQILLHFGTVRETFDRTDHPLATAHGYPKRVAAALVEVASRTGTALGRVLDVQCAVGGATFALAALPGISAVGVDSDSSFVEIARTLAGGESVAYTQPGRGEIRTRLYTSPPAVGAESSVAFEVAEPCDLPASLGLYDAVILGNALDRLGDPEGCLRQFTESDAFLGAGGLLLVASPWSEYSTKLILSGRFDLVSESDEPGVLRTHSRDYEYFDADVTVWRKR</sequence>
<organism evidence="6 7">
    <name type="scientific">Actinokineospora guangxiensis</name>
    <dbReference type="NCBI Taxonomy" id="1490288"/>
    <lineage>
        <taxon>Bacteria</taxon>
        <taxon>Bacillati</taxon>
        <taxon>Actinomycetota</taxon>
        <taxon>Actinomycetes</taxon>
        <taxon>Pseudonocardiales</taxon>
        <taxon>Pseudonocardiaceae</taxon>
        <taxon>Actinokineospora</taxon>
    </lineage>
</organism>
<gene>
    <name evidence="6" type="primary">ovoA</name>
    <name evidence="6" type="ORF">ACFPM7_18735</name>
</gene>
<dbReference type="SUPFAM" id="SSF53335">
    <property type="entry name" value="S-adenosyl-L-methionine-dependent methyltransferases"/>
    <property type="match status" value="1"/>
</dbReference>
<dbReference type="PANTHER" id="PTHR23150:SF26">
    <property type="entry name" value="GENERIC METHYLTRANSFERASE"/>
    <property type="match status" value="1"/>
</dbReference>
<keyword evidence="2" id="KW-0408">Iron</keyword>
<evidence type="ECO:0000259" key="4">
    <source>
        <dbReference type="Pfam" id="PF03781"/>
    </source>
</evidence>
<feature type="domain" description="Sulfatase-modifying factor enzyme-like" evidence="4">
    <location>
        <begin position="253"/>
        <end position="517"/>
    </location>
</feature>
<dbReference type="Proteomes" id="UP001596157">
    <property type="component" value="Unassembled WGS sequence"/>
</dbReference>
<dbReference type="InterPro" id="IPR034660">
    <property type="entry name" value="DinB/YfiT-like"/>
</dbReference>
<dbReference type="CDD" id="cd02440">
    <property type="entry name" value="AdoMet_MTases"/>
    <property type="match status" value="1"/>
</dbReference>
<evidence type="ECO:0000259" key="5">
    <source>
        <dbReference type="Pfam" id="PF12867"/>
    </source>
</evidence>
<name>A0ABW0EQN0_9PSEU</name>
<dbReference type="Gene3D" id="3.90.1580.10">
    <property type="entry name" value="paralog of FGE (formylglycine-generating enzyme)"/>
    <property type="match status" value="1"/>
</dbReference>
<dbReference type="PANTHER" id="PTHR23150">
    <property type="entry name" value="SULFATASE MODIFYING FACTOR 1, 2"/>
    <property type="match status" value="1"/>
</dbReference>
<dbReference type="InterPro" id="IPR016187">
    <property type="entry name" value="CTDL_fold"/>
</dbReference>
<comment type="caution">
    <text evidence="6">The sequence shown here is derived from an EMBL/GenBank/DDBJ whole genome shotgun (WGS) entry which is preliminary data.</text>
</comment>
<dbReference type="InterPro" id="IPR027577">
    <property type="entry name" value="OvoA_Nterm"/>
</dbReference>
<dbReference type="InterPro" id="IPR042095">
    <property type="entry name" value="SUMF_sf"/>
</dbReference>
<evidence type="ECO:0000256" key="2">
    <source>
        <dbReference type="ARBA" id="ARBA00023004"/>
    </source>
</evidence>
<dbReference type="InterPro" id="IPR005532">
    <property type="entry name" value="SUMF_dom"/>
</dbReference>